<name>A0A178D1S2_9EURO</name>
<sequence length="128" mass="13430">MGRIASSSDRLDMYLANVRRSIYVGKGGQEGTEASLAQTRVEGPSNDLDAFLPNLNHGDDDSGGSAVPRPSQILTEATTCAHATLPNETAAPMMVPFSLIAPSEGTGPALGVPAFVRVFMPHFPSSMQ</sequence>
<keyword evidence="2" id="KW-1185">Reference proteome</keyword>
<accession>A0A178D1S2</accession>
<dbReference type="AlphaFoldDB" id="A0A178D1S2"/>
<organism evidence="1 2">
    <name type="scientific">Fonsecaea nubica</name>
    <dbReference type="NCBI Taxonomy" id="856822"/>
    <lineage>
        <taxon>Eukaryota</taxon>
        <taxon>Fungi</taxon>
        <taxon>Dikarya</taxon>
        <taxon>Ascomycota</taxon>
        <taxon>Pezizomycotina</taxon>
        <taxon>Eurotiomycetes</taxon>
        <taxon>Chaetothyriomycetidae</taxon>
        <taxon>Chaetothyriales</taxon>
        <taxon>Herpotrichiellaceae</taxon>
        <taxon>Fonsecaea</taxon>
    </lineage>
</organism>
<dbReference type="GeneID" id="34588643"/>
<protein>
    <submittedName>
        <fullName evidence="1">Uncharacterized protein</fullName>
    </submittedName>
</protein>
<dbReference type="Proteomes" id="UP000185904">
    <property type="component" value="Unassembled WGS sequence"/>
</dbReference>
<dbReference type="EMBL" id="LVCJ01000029">
    <property type="protein sequence ID" value="OAL35607.1"/>
    <property type="molecule type" value="Genomic_DNA"/>
</dbReference>
<evidence type="ECO:0000313" key="1">
    <source>
        <dbReference type="EMBL" id="OAL35607.1"/>
    </source>
</evidence>
<gene>
    <name evidence="1" type="ORF">AYO20_05226</name>
</gene>
<proteinExistence type="predicted"/>
<evidence type="ECO:0000313" key="2">
    <source>
        <dbReference type="Proteomes" id="UP000185904"/>
    </source>
</evidence>
<comment type="caution">
    <text evidence="1">The sequence shown here is derived from an EMBL/GenBank/DDBJ whole genome shotgun (WGS) entry which is preliminary data.</text>
</comment>
<dbReference type="RefSeq" id="XP_022500619.1">
    <property type="nucleotide sequence ID" value="XM_022643520.1"/>
</dbReference>
<reference evidence="1 2" key="1">
    <citation type="submission" date="2016-03" db="EMBL/GenBank/DDBJ databases">
        <title>The draft genome sequence of Fonsecaea nubica causative agent of cutaneous subcutaneous infection in human host.</title>
        <authorList>
            <person name="Costa F."/>
            <person name="Sybren D.H."/>
            <person name="Raittz R.T."/>
            <person name="Weiss V.A."/>
            <person name="Leao A.C."/>
            <person name="Gomes R."/>
            <person name="De Souza E.M."/>
            <person name="Pedrosa F.O."/>
            <person name="Steffens M.B."/>
            <person name="Bombassaro A."/>
            <person name="Tadra-Sfeir M.Z."/>
            <person name="Moreno L.F."/>
            <person name="Najafzadeh M.J."/>
            <person name="Felipe M.S."/>
            <person name="Teixeira M."/>
            <person name="Sun J."/>
            <person name="Xi L."/>
            <person name="Castro M.A."/>
            <person name="Vicente V.A."/>
        </authorList>
    </citation>
    <scope>NUCLEOTIDE SEQUENCE [LARGE SCALE GENOMIC DNA]</scope>
    <source>
        <strain evidence="1 2">CBS 269.64</strain>
    </source>
</reference>